<feature type="chain" id="PRO_5012744338" description="Peptidase M14 domain-containing protein" evidence="8">
    <location>
        <begin position="27"/>
        <end position="461"/>
    </location>
</feature>
<dbReference type="OrthoDB" id="3626597at2759"/>
<accession>A0A2A9P7X8</accession>
<sequence length="461" mass="51212">MRRVCYALAVFCLAANGCLLPEEIDGGKVDVLRRHLAAFTTMPIGEGNRFKSGELPVGLGQSPRVNLEHILNVAEVDSALTSLAKAYPDQVRKSAFALRTFENRSIVSVQVGSEPRVFLTSGMHARERGGPDNLIYFISDLLWANAGGRGLTYGRKHYSPEQVRAVLNAGVILTPLVNPDGVAYDQKTNQCWRKNRNTAQRYSDPKDPSIWFSSVGVDINRNFPTLFDYRRFFSPSSNVFVTTSDQPELTVYKGPTPESETETKSVTQVLRTVKSLSWYLDLHSYGGHVLYSWGHDLAQTTDPRQSFTNREYDGQRGILEDNYSEFMEGEQLVAQRDVSKRMAMAMNDAGRSANYSAMESPRLPALNLDAKKGYPAWGSTDEAMALYYGKHCGAQRISALTVEFGSQSTADCPFYPDTASYRDNVRQTASGLMELLLTAAAEKNGPKVFRDAKCRGVRRGT</sequence>
<dbReference type="GO" id="GO:0004181">
    <property type="term" value="F:metallocarboxypeptidase activity"/>
    <property type="evidence" value="ECO:0007669"/>
    <property type="project" value="InterPro"/>
</dbReference>
<feature type="signal peptide" evidence="8">
    <location>
        <begin position="1"/>
        <end position="26"/>
    </location>
</feature>
<dbReference type="GO" id="GO:0006508">
    <property type="term" value="P:proteolysis"/>
    <property type="evidence" value="ECO:0007669"/>
    <property type="project" value="UniProtKB-KW"/>
</dbReference>
<dbReference type="Proteomes" id="UP000037136">
    <property type="component" value="Unassembled WGS sequence"/>
</dbReference>
<dbReference type="Pfam" id="PF00246">
    <property type="entry name" value="Peptidase_M14"/>
    <property type="match status" value="1"/>
</dbReference>
<dbReference type="SUPFAM" id="SSF53187">
    <property type="entry name" value="Zn-dependent exopeptidases"/>
    <property type="match status" value="1"/>
</dbReference>
<evidence type="ECO:0000256" key="7">
    <source>
        <dbReference type="PROSITE-ProRule" id="PRU01379"/>
    </source>
</evidence>
<evidence type="ECO:0000256" key="6">
    <source>
        <dbReference type="ARBA" id="ARBA00023049"/>
    </source>
</evidence>
<keyword evidence="4" id="KW-0378">Hydrolase</keyword>
<keyword evidence="11" id="KW-1185">Reference proteome</keyword>
<reference evidence="10 11" key="1">
    <citation type="journal article" date="2015" name="BMC Genomics">
        <title>Gene expression during zombie ant biting behavior reflects the complexity underlying fungal parasitic behavioral manipulation.</title>
        <authorList>
            <person name="de Bekker C."/>
            <person name="Ohm R.A."/>
            <person name="Loreto R.G."/>
            <person name="Sebastian A."/>
            <person name="Albert I."/>
            <person name="Merrow M."/>
            <person name="Brachmann A."/>
            <person name="Hughes D.P."/>
        </authorList>
    </citation>
    <scope>NUCLEOTIDE SEQUENCE [LARGE SCALE GENOMIC DNA]</scope>
    <source>
        <strain evidence="10 11">SC16a</strain>
    </source>
</reference>
<gene>
    <name evidence="10" type="ORF">XA68_15749</name>
</gene>
<proteinExistence type="inferred from homology"/>
<dbReference type="STRING" id="268505.A0A2A9P7X8"/>
<dbReference type="PANTHER" id="PTHR11705:SF143">
    <property type="entry name" value="SLL0236 PROTEIN"/>
    <property type="match status" value="1"/>
</dbReference>
<evidence type="ECO:0000259" key="9">
    <source>
        <dbReference type="PROSITE" id="PS52035"/>
    </source>
</evidence>
<keyword evidence="3" id="KW-0645">Protease</keyword>
<protein>
    <recommendedName>
        <fullName evidence="9">Peptidase M14 domain-containing protein</fullName>
    </recommendedName>
</protein>
<evidence type="ECO:0000256" key="2">
    <source>
        <dbReference type="ARBA" id="ARBA00005988"/>
    </source>
</evidence>
<dbReference type="SMART" id="SM00631">
    <property type="entry name" value="Zn_pept"/>
    <property type="match status" value="1"/>
</dbReference>
<dbReference type="GO" id="GO:0008270">
    <property type="term" value="F:zinc ion binding"/>
    <property type="evidence" value="ECO:0007669"/>
    <property type="project" value="InterPro"/>
</dbReference>
<keyword evidence="6" id="KW-0482">Metalloprotease</keyword>
<comment type="similarity">
    <text evidence="2 7">Belongs to the peptidase M14 family.</text>
</comment>
<evidence type="ECO:0000256" key="1">
    <source>
        <dbReference type="ARBA" id="ARBA00001947"/>
    </source>
</evidence>
<dbReference type="EMBL" id="LAZP02000484">
    <property type="protein sequence ID" value="PFH56936.1"/>
    <property type="molecule type" value="Genomic_DNA"/>
</dbReference>
<organism evidence="10 11">
    <name type="scientific">Ophiocordyceps unilateralis</name>
    <name type="common">Zombie-ant fungus</name>
    <name type="synonym">Torrubia unilateralis</name>
    <dbReference type="NCBI Taxonomy" id="268505"/>
    <lineage>
        <taxon>Eukaryota</taxon>
        <taxon>Fungi</taxon>
        <taxon>Dikarya</taxon>
        <taxon>Ascomycota</taxon>
        <taxon>Pezizomycotina</taxon>
        <taxon>Sordariomycetes</taxon>
        <taxon>Hypocreomycetidae</taxon>
        <taxon>Hypocreales</taxon>
        <taxon>Ophiocordycipitaceae</taxon>
        <taxon>Ophiocordyceps</taxon>
    </lineage>
</organism>
<evidence type="ECO:0000256" key="8">
    <source>
        <dbReference type="SAM" id="SignalP"/>
    </source>
</evidence>
<feature type="domain" description="Peptidase M14" evidence="9">
    <location>
        <begin position="69"/>
        <end position="439"/>
    </location>
</feature>
<evidence type="ECO:0000256" key="4">
    <source>
        <dbReference type="ARBA" id="ARBA00022801"/>
    </source>
</evidence>
<evidence type="ECO:0000313" key="10">
    <source>
        <dbReference type="EMBL" id="PFH56936.1"/>
    </source>
</evidence>
<dbReference type="PANTHER" id="PTHR11705">
    <property type="entry name" value="PROTEASE FAMILY M14 CARBOXYPEPTIDASE A,B"/>
    <property type="match status" value="1"/>
</dbReference>
<keyword evidence="8" id="KW-0732">Signal</keyword>
<comment type="caution">
    <text evidence="10">The sequence shown here is derived from an EMBL/GenBank/DDBJ whole genome shotgun (WGS) entry which is preliminary data.</text>
</comment>
<dbReference type="AlphaFoldDB" id="A0A2A9P7X8"/>
<evidence type="ECO:0000313" key="11">
    <source>
        <dbReference type="Proteomes" id="UP000037136"/>
    </source>
</evidence>
<dbReference type="Gene3D" id="3.40.630.10">
    <property type="entry name" value="Zn peptidases"/>
    <property type="match status" value="1"/>
</dbReference>
<name>A0A2A9P7X8_OPHUN</name>
<evidence type="ECO:0000256" key="3">
    <source>
        <dbReference type="ARBA" id="ARBA00022670"/>
    </source>
</evidence>
<dbReference type="PROSITE" id="PS52035">
    <property type="entry name" value="PEPTIDASE_M14"/>
    <property type="match status" value="1"/>
</dbReference>
<reference evidence="10 11" key="2">
    <citation type="journal article" date="2017" name="Sci. Rep.">
        <title>Ant-infecting Ophiocordyceps genomes reveal a high diversity of potential behavioral manipulation genes and a possible major role for enterotoxins.</title>
        <authorList>
            <person name="de Bekker C."/>
            <person name="Ohm R.A."/>
            <person name="Evans H.C."/>
            <person name="Brachmann A."/>
            <person name="Hughes D.P."/>
        </authorList>
    </citation>
    <scope>NUCLEOTIDE SEQUENCE [LARGE SCALE GENOMIC DNA]</scope>
    <source>
        <strain evidence="10 11">SC16a</strain>
    </source>
</reference>
<dbReference type="InterPro" id="IPR000834">
    <property type="entry name" value="Peptidase_M14"/>
</dbReference>
<feature type="active site" description="Proton donor/acceptor" evidence="7">
    <location>
        <position position="403"/>
    </location>
</feature>
<keyword evidence="5" id="KW-0862">Zinc</keyword>
<evidence type="ECO:0000256" key="5">
    <source>
        <dbReference type="ARBA" id="ARBA00022833"/>
    </source>
</evidence>
<comment type="cofactor">
    <cofactor evidence="1">
        <name>Zn(2+)</name>
        <dbReference type="ChEBI" id="CHEBI:29105"/>
    </cofactor>
</comment>